<dbReference type="InterPro" id="IPR036514">
    <property type="entry name" value="SGNH_hydro_sf"/>
</dbReference>
<dbReference type="InterPro" id="IPR051532">
    <property type="entry name" value="Ester_Hydrolysis_Enzymes"/>
</dbReference>
<sequence>MIFSPVTHKGRPRTALRFGASLLLVAALLTALACERGPRLAALDETAVILAFGDSLTAGTGAASGQSYPDQLAERLGRQVIASGIPGETSAEALRRLPQVLQQQQPDLVILCSGGNDLLRRQSQSALEQNLRAMLELIRQQGSAVLLIGVPQPDLSLTVPEFYPRLAREFGALYEGDGLRHILRRRELKSDSVHPNAAGYAELAGRLAELLTAASD</sequence>
<reference evidence="3" key="1">
    <citation type="submission" date="2016-10" db="EMBL/GenBank/DDBJ databases">
        <authorList>
            <person name="Varghese N."/>
            <person name="Submissions S."/>
        </authorList>
    </citation>
    <scope>NUCLEOTIDE SEQUENCE [LARGE SCALE GENOMIC DNA]</scope>
    <source>
        <strain evidence="3">DSM 8987</strain>
    </source>
</reference>
<evidence type="ECO:0000313" key="2">
    <source>
        <dbReference type="EMBL" id="SDE04085.1"/>
    </source>
</evidence>
<dbReference type="PROSITE" id="PS01098">
    <property type="entry name" value="LIPASE_GDSL_SER"/>
    <property type="match status" value="1"/>
</dbReference>
<dbReference type="InterPro" id="IPR008265">
    <property type="entry name" value="Lipase_GDSL_AS"/>
</dbReference>
<dbReference type="PANTHER" id="PTHR30383">
    <property type="entry name" value="THIOESTERASE 1/PROTEASE 1/LYSOPHOSPHOLIPASE L1"/>
    <property type="match status" value="1"/>
</dbReference>
<dbReference type="InterPro" id="IPR013830">
    <property type="entry name" value="SGNH_hydro"/>
</dbReference>
<dbReference type="AlphaFoldDB" id="A0A1G6ZQF3"/>
<feature type="domain" description="SGNH hydrolase-type esterase" evidence="1">
    <location>
        <begin position="51"/>
        <end position="201"/>
    </location>
</feature>
<protein>
    <submittedName>
        <fullName evidence="2">Lysophospholipase L1</fullName>
    </submittedName>
</protein>
<keyword evidence="3" id="KW-1185">Reference proteome</keyword>
<gene>
    <name evidence="2" type="ORF">SAMN05661003_10356</name>
</gene>
<proteinExistence type="predicted"/>
<dbReference type="RefSeq" id="WP_216095168.1">
    <property type="nucleotide sequence ID" value="NZ_FNAQ01000003.1"/>
</dbReference>
<dbReference type="EMBL" id="FNAQ01000003">
    <property type="protein sequence ID" value="SDE04085.1"/>
    <property type="molecule type" value="Genomic_DNA"/>
</dbReference>
<dbReference type="PANTHER" id="PTHR30383:SF5">
    <property type="entry name" value="SGNH HYDROLASE-TYPE ESTERASE DOMAIN-CONTAINING PROTEIN"/>
    <property type="match status" value="1"/>
</dbReference>
<evidence type="ECO:0000259" key="1">
    <source>
        <dbReference type="Pfam" id="PF13472"/>
    </source>
</evidence>
<dbReference type="Pfam" id="PF13472">
    <property type="entry name" value="Lipase_GDSL_2"/>
    <property type="match status" value="1"/>
</dbReference>
<dbReference type="SUPFAM" id="SSF52266">
    <property type="entry name" value="SGNH hydrolase"/>
    <property type="match status" value="1"/>
</dbReference>
<name>A0A1G6ZQF3_9BACT</name>
<dbReference type="Proteomes" id="UP000243205">
    <property type="component" value="Unassembled WGS sequence"/>
</dbReference>
<dbReference type="STRING" id="57664.SAMN05661003_10356"/>
<evidence type="ECO:0000313" key="3">
    <source>
        <dbReference type="Proteomes" id="UP000243205"/>
    </source>
</evidence>
<dbReference type="GO" id="GO:0006629">
    <property type="term" value="P:lipid metabolic process"/>
    <property type="evidence" value="ECO:0007669"/>
    <property type="project" value="InterPro"/>
</dbReference>
<dbReference type="Gene3D" id="3.40.50.1110">
    <property type="entry name" value="SGNH hydrolase"/>
    <property type="match status" value="1"/>
</dbReference>
<accession>A0A1G6ZQF3</accession>
<organism evidence="2 3">
    <name type="scientific">Desulfuromonas thiophila</name>
    <dbReference type="NCBI Taxonomy" id="57664"/>
    <lineage>
        <taxon>Bacteria</taxon>
        <taxon>Pseudomonadati</taxon>
        <taxon>Thermodesulfobacteriota</taxon>
        <taxon>Desulfuromonadia</taxon>
        <taxon>Desulfuromonadales</taxon>
        <taxon>Desulfuromonadaceae</taxon>
        <taxon>Desulfuromonas</taxon>
    </lineage>
</organism>
<dbReference type="GO" id="GO:0004622">
    <property type="term" value="F:phosphatidylcholine lysophospholipase activity"/>
    <property type="evidence" value="ECO:0007669"/>
    <property type="project" value="TreeGrafter"/>
</dbReference>